<feature type="domain" description="Phosphoribosyltransferase" evidence="2">
    <location>
        <begin position="183"/>
        <end position="229"/>
    </location>
</feature>
<keyword evidence="4" id="KW-1185">Reference proteome</keyword>
<proteinExistence type="inferred from homology"/>
<keyword evidence="3" id="KW-0328">Glycosyltransferase</keyword>
<evidence type="ECO:0000313" key="4">
    <source>
        <dbReference type="Proteomes" id="UP000214355"/>
    </source>
</evidence>
<dbReference type="Pfam" id="PF00156">
    <property type="entry name" value="Pribosyltran"/>
    <property type="match status" value="1"/>
</dbReference>
<dbReference type="EMBL" id="LT629804">
    <property type="protein sequence ID" value="SDU79308.1"/>
    <property type="molecule type" value="Genomic_DNA"/>
</dbReference>
<reference evidence="4" key="1">
    <citation type="submission" date="2016-10" db="EMBL/GenBank/DDBJ databases">
        <authorList>
            <person name="Varghese N."/>
            <person name="Submissions S."/>
        </authorList>
    </citation>
    <scope>NUCLEOTIDE SEQUENCE [LARGE SCALE GENOMIC DNA]</scope>
    <source>
        <strain evidence="4">DSM 10002</strain>
    </source>
</reference>
<sequence length="234" mass="25726">MPVYHAIRQFYARCVDIVFPRWCVGCGAEDESLCDRCMTAWSGPWWRAESNAQYLLQVDAAGEDIAVFPVWGKAWYQGVVADSVIAWKNRADRRLDCAFAQLVLGILSELDIDGAFPAARWDRVVIVPVASSRARKHQGRFVTGVIARSVGKQMGAPVVDGLRKGNTRLRLRNARDRAVKSREQYAVRDFSGRDVILVDDVLTTGATLNGAQKAITQAGGRVVGAVVLAVTDHP</sequence>
<protein>
    <submittedName>
        <fullName evidence="3">Predicted amidophosphoribosyltransferases</fullName>
    </submittedName>
</protein>
<dbReference type="AlphaFoldDB" id="A0A1H2LF98"/>
<evidence type="ECO:0000259" key="2">
    <source>
        <dbReference type="Pfam" id="PF00156"/>
    </source>
</evidence>
<dbReference type="PANTHER" id="PTHR47505:SF1">
    <property type="entry name" value="DNA UTILIZATION PROTEIN YHGH"/>
    <property type="match status" value="1"/>
</dbReference>
<dbReference type="GO" id="GO:0016757">
    <property type="term" value="F:glycosyltransferase activity"/>
    <property type="evidence" value="ECO:0007669"/>
    <property type="project" value="UniProtKB-KW"/>
</dbReference>
<dbReference type="Gene3D" id="3.40.50.2020">
    <property type="match status" value="1"/>
</dbReference>
<dbReference type="PANTHER" id="PTHR47505">
    <property type="entry name" value="DNA UTILIZATION PROTEIN YHGH"/>
    <property type="match status" value="1"/>
</dbReference>
<keyword evidence="3" id="KW-0808">Transferase</keyword>
<dbReference type="InterPro" id="IPR029057">
    <property type="entry name" value="PRTase-like"/>
</dbReference>
<gene>
    <name evidence="3" type="ORF">SAMN04489737_0822</name>
</gene>
<dbReference type="SUPFAM" id="SSF53271">
    <property type="entry name" value="PRTase-like"/>
    <property type="match status" value="1"/>
</dbReference>
<dbReference type="InterPro" id="IPR000836">
    <property type="entry name" value="PRTase_dom"/>
</dbReference>
<name>A0A1H2LF98_9ACTO</name>
<accession>A0A1H2LF98</accession>
<dbReference type="Proteomes" id="UP000214355">
    <property type="component" value="Chromosome I"/>
</dbReference>
<evidence type="ECO:0000256" key="1">
    <source>
        <dbReference type="ARBA" id="ARBA00008007"/>
    </source>
</evidence>
<dbReference type="STRING" id="131112.SAMN04489737_0822"/>
<comment type="similarity">
    <text evidence="1">Belongs to the ComF/GntX family.</text>
</comment>
<dbReference type="CDD" id="cd06223">
    <property type="entry name" value="PRTases_typeI"/>
    <property type="match status" value="1"/>
</dbReference>
<organism evidence="3 4">
    <name type="scientific">Arcanobacterium phocae</name>
    <dbReference type="NCBI Taxonomy" id="131112"/>
    <lineage>
        <taxon>Bacteria</taxon>
        <taxon>Bacillati</taxon>
        <taxon>Actinomycetota</taxon>
        <taxon>Actinomycetes</taxon>
        <taxon>Actinomycetales</taxon>
        <taxon>Actinomycetaceae</taxon>
        <taxon>Arcanobacterium</taxon>
    </lineage>
</organism>
<dbReference type="InterPro" id="IPR051910">
    <property type="entry name" value="ComF/GntX_DNA_util-trans"/>
</dbReference>
<evidence type="ECO:0000313" key="3">
    <source>
        <dbReference type="EMBL" id="SDU79308.1"/>
    </source>
</evidence>